<dbReference type="EMBL" id="KQ085887">
    <property type="protein sequence ID" value="KLO19362.1"/>
    <property type="molecule type" value="Genomic_DNA"/>
</dbReference>
<organism evidence="2 3">
    <name type="scientific">Schizopora paradoxa</name>
    <dbReference type="NCBI Taxonomy" id="27342"/>
    <lineage>
        <taxon>Eukaryota</taxon>
        <taxon>Fungi</taxon>
        <taxon>Dikarya</taxon>
        <taxon>Basidiomycota</taxon>
        <taxon>Agaricomycotina</taxon>
        <taxon>Agaricomycetes</taxon>
        <taxon>Hymenochaetales</taxon>
        <taxon>Schizoporaceae</taxon>
        <taxon>Schizopora</taxon>
    </lineage>
</organism>
<gene>
    <name evidence="2" type="ORF">SCHPADRAFT_72857</name>
</gene>
<proteinExistence type="predicted"/>
<evidence type="ECO:0000256" key="1">
    <source>
        <dbReference type="SAM" id="MobiDB-lite"/>
    </source>
</evidence>
<name>A0A0H2S570_9AGAM</name>
<dbReference type="InParanoid" id="A0A0H2S570"/>
<protein>
    <submittedName>
        <fullName evidence="2">Uncharacterized protein</fullName>
    </submittedName>
</protein>
<keyword evidence="3" id="KW-1185">Reference proteome</keyword>
<accession>A0A0H2S570</accession>
<dbReference type="Proteomes" id="UP000053477">
    <property type="component" value="Unassembled WGS sequence"/>
</dbReference>
<reference evidence="2 3" key="1">
    <citation type="submission" date="2015-04" db="EMBL/GenBank/DDBJ databases">
        <title>Complete genome sequence of Schizopora paradoxa KUC8140, a cosmopolitan wood degrader in East Asia.</title>
        <authorList>
            <consortium name="DOE Joint Genome Institute"/>
            <person name="Min B."/>
            <person name="Park H."/>
            <person name="Jang Y."/>
            <person name="Kim J.-J."/>
            <person name="Kim K.H."/>
            <person name="Pangilinan J."/>
            <person name="Lipzen A."/>
            <person name="Riley R."/>
            <person name="Grigoriev I.V."/>
            <person name="Spatafora J.W."/>
            <person name="Choi I.-G."/>
        </authorList>
    </citation>
    <scope>NUCLEOTIDE SEQUENCE [LARGE SCALE GENOMIC DNA]</scope>
    <source>
        <strain evidence="2 3">KUC8140</strain>
    </source>
</reference>
<feature type="region of interest" description="Disordered" evidence="1">
    <location>
        <begin position="47"/>
        <end position="68"/>
    </location>
</feature>
<evidence type="ECO:0000313" key="3">
    <source>
        <dbReference type="Proteomes" id="UP000053477"/>
    </source>
</evidence>
<dbReference type="AlphaFoldDB" id="A0A0H2S570"/>
<evidence type="ECO:0000313" key="2">
    <source>
        <dbReference type="EMBL" id="KLO19362.1"/>
    </source>
</evidence>
<sequence length="177" mass="19716">MTPLTTMSTPVYDRPTHKVLRITRRTESDDSHMSSYPYTDLFYRGSPSPTPDCKGRLQPHARGESTPKNNFRALARGRSALAQPPLTASANADDDYLTSFLDDLDIMDYSSAVDIVSESLTESDSNLDAENIESGSQSLFCEYQELELPGRPTMSADQRVYVKVLECDSSYRLTPTS</sequence>